<feature type="DNA-binding region" description="H-T-H motif" evidence="4">
    <location>
        <begin position="77"/>
        <end position="96"/>
    </location>
</feature>
<dbReference type="PANTHER" id="PTHR30055">
    <property type="entry name" value="HTH-TYPE TRANSCRIPTIONAL REGULATOR RUTR"/>
    <property type="match status" value="1"/>
</dbReference>
<evidence type="ECO:0000256" key="1">
    <source>
        <dbReference type="ARBA" id="ARBA00023015"/>
    </source>
</evidence>
<feature type="region of interest" description="Disordered" evidence="5">
    <location>
        <begin position="31"/>
        <end position="55"/>
    </location>
</feature>
<dbReference type="PRINTS" id="PR00455">
    <property type="entry name" value="HTHTETR"/>
</dbReference>
<evidence type="ECO:0000256" key="2">
    <source>
        <dbReference type="ARBA" id="ARBA00023125"/>
    </source>
</evidence>
<dbReference type="InterPro" id="IPR001647">
    <property type="entry name" value="HTH_TetR"/>
</dbReference>
<dbReference type="SUPFAM" id="SSF46689">
    <property type="entry name" value="Homeodomain-like"/>
    <property type="match status" value="1"/>
</dbReference>
<keyword evidence="8" id="KW-1185">Reference proteome</keyword>
<organism evidence="7 8">
    <name type="scientific">Acidiferrimicrobium australe</name>
    <dbReference type="NCBI Taxonomy" id="2664430"/>
    <lineage>
        <taxon>Bacteria</taxon>
        <taxon>Bacillati</taxon>
        <taxon>Actinomycetota</taxon>
        <taxon>Acidimicrobiia</taxon>
        <taxon>Acidimicrobiales</taxon>
        <taxon>Acidimicrobiaceae</taxon>
        <taxon>Acidiferrimicrobium</taxon>
    </lineage>
</organism>
<dbReference type="InterPro" id="IPR050109">
    <property type="entry name" value="HTH-type_TetR-like_transc_reg"/>
</dbReference>
<evidence type="ECO:0000259" key="6">
    <source>
        <dbReference type="PROSITE" id="PS50977"/>
    </source>
</evidence>
<protein>
    <submittedName>
        <fullName evidence="7">TetR family transcriptional regulator</fullName>
    </submittedName>
</protein>
<dbReference type="EMBL" id="WJHE01000706">
    <property type="protein sequence ID" value="MST33743.1"/>
    <property type="molecule type" value="Genomic_DNA"/>
</dbReference>
<accession>A0ABW9QZ90</accession>
<dbReference type="InterPro" id="IPR009057">
    <property type="entry name" value="Homeodomain-like_sf"/>
</dbReference>
<evidence type="ECO:0000256" key="5">
    <source>
        <dbReference type="SAM" id="MobiDB-lite"/>
    </source>
</evidence>
<dbReference type="Gene3D" id="1.10.357.10">
    <property type="entry name" value="Tetracycline Repressor, domain 2"/>
    <property type="match status" value="1"/>
</dbReference>
<sequence length="229" mass="24514">MTAPGGVGGYNRSCCSASRYGTHVPFVNPFPRSVRPVSTPSPPPDPARPRRADARRNRQRILEAAAAVFADEGLAVPIDVIASRAGVGVGTVYRHFPTKDALFEAIVVDRFDQLLCRVDELSERRDPGEAFFRFIAEMGVLGTEHKDLIEELGRREADAPGLKADVKAHLEAAVGRLLGQAQACGAVRKDVDVTEVMGLLMGTCMAAAHIGSPNLVRVLSDGLRPAPPP</sequence>
<dbReference type="Pfam" id="PF21597">
    <property type="entry name" value="TetR_C_43"/>
    <property type="match status" value="1"/>
</dbReference>
<dbReference type="PANTHER" id="PTHR30055:SF234">
    <property type="entry name" value="HTH-TYPE TRANSCRIPTIONAL REGULATOR BETI"/>
    <property type="match status" value="1"/>
</dbReference>
<feature type="domain" description="HTH tetR-type" evidence="6">
    <location>
        <begin position="55"/>
        <end position="114"/>
    </location>
</feature>
<evidence type="ECO:0000256" key="3">
    <source>
        <dbReference type="ARBA" id="ARBA00023163"/>
    </source>
</evidence>
<evidence type="ECO:0000313" key="7">
    <source>
        <dbReference type="EMBL" id="MST33743.1"/>
    </source>
</evidence>
<comment type="caution">
    <text evidence="7">The sequence shown here is derived from an EMBL/GenBank/DDBJ whole genome shotgun (WGS) entry which is preliminary data.</text>
</comment>
<dbReference type="PROSITE" id="PS50977">
    <property type="entry name" value="HTH_TETR_2"/>
    <property type="match status" value="1"/>
</dbReference>
<keyword evidence="3" id="KW-0804">Transcription</keyword>
<reference evidence="7 8" key="1">
    <citation type="submission" date="2019-11" db="EMBL/GenBank/DDBJ databases">
        <title>Acidiferrimicrobium australis gen. nov., sp. nov., an acidophilic and obligately heterotrophic, member of the Actinobacteria that catalyses dissimilatory oxido- reduction of iron isolated from metal-rich acidic water in Chile.</title>
        <authorList>
            <person name="Gonzalez D."/>
            <person name="Huber K."/>
            <person name="Hedrich S."/>
            <person name="Rojas-Villalobos C."/>
            <person name="Quatrini R."/>
            <person name="Dinamarca M.A."/>
            <person name="Schwarz A."/>
            <person name="Canales C."/>
            <person name="Nancucheo I."/>
        </authorList>
    </citation>
    <scope>NUCLEOTIDE SEQUENCE [LARGE SCALE GENOMIC DNA]</scope>
    <source>
        <strain evidence="7 8">USS-CCA1</strain>
    </source>
</reference>
<evidence type="ECO:0000313" key="8">
    <source>
        <dbReference type="Proteomes" id="UP000437736"/>
    </source>
</evidence>
<keyword evidence="1" id="KW-0805">Transcription regulation</keyword>
<dbReference type="SUPFAM" id="SSF48498">
    <property type="entry name" value="Tetracyclin repressor-like, C-terminal domain"/>
    <property type="match status" value="1"/>
</dbReference>
<dbReference type="Proteomes" id="UP000437736">
    <property type="component" value="Unassembled WGS sequence"/>
</dbReference>
<evidence type="ECO:0000256" key="4">
    <source>
        <dbReference type="PROSITE-ProRule" id="PRU00335"/>
    </source>
</evidence>
<dbReference type="InterPro" id="IPR036271">
    <property type="entry name" value="Tet_transcr_reg_TetR-rel_C_sf"/>
</dbReference>
<proteinExistence type="predicted"/>
<dbReference type="InterPro" id="IPR049445">
    <property type="entry name" value="TetR_SbtR-like_C"/>
</dbReference>
<keyword evidence="2 4" id="KW-0238">DNA-binding</keyword>
<gene>
    <name evidence="7" type="ORF">GHK86_13585</name>
</gene>
<name>A0ABW9QZ90_9ACTN</name>
<dbReference type="Pfam" id="PF00440">
    <property type="entry name" value="TetR_N"/>
    <property type="match status" value="1"/>
</dbReference>